<dbReference type="SUPFAM" id="SSF51338">
    <property type="entry name" value="Composite domain of metallo-dependent hydrolases"/>
    <property type="match status" value="1"/>
</dbReference>
<dbReference type="AlphaFoldDB" id="A0AAU6P050"/>
<dbReference type="KEGG" id="mcaa:R3L15_06330"/>
<dbReference type="Gene3D" id="3.40.50.10910">
    <property type="entry name" value="Amidohydrolase"/>
    <property type="match status" value="1"/>
</dbReference>
<dbReference type="Proteomes" id="UP001368318">
    <property type="component" value="Chromosome"/>
</dbReference>
<dbReference type="PANTHER" id="PTHR43135">
    <property type="entry name" value="ALPHA-D-RIBOSE 1-METHYLPHOSPHONATE 5-TRIPHOSPHATE DIPHOSPHATASE"/>
    <property type="match status" value="1"/>
</dbReference>
<keyword evidence="5" id="KW-1185">Reference proteome</keyword>
<dbReference type="Pfam" id="PF01979">
    <property type="entry name" value="Amidohydro_1"/>
    <property type="match status" value="1"/>
</dbReference>
<dbReference type="RefSeq" id="WP_338733938.1">
    <property type="nucleotide sequence ID" value="NZ_CP136924.1"/>
</dbReference>
<dbReference type="Gene3D" id="3.30.110.90">
    <property type="entry name" value="Amidohydrolase"/>
    <property type="match status" value="1"/>
</dbReference>
<dbReference type="InterPro" id="IPR011059">
    <property type="entry name" value="Metal-dep_hydrolase_composite"/>
</dbReference>
<feature type="signal peptide" evidence="1">
    <location>
        <begin position="1"/>
        <end position="19"/>
    </location>
</feature>
<name>A0AAU6P050_9FLAO</name>
<dbReference type="SUPFAM" id="SSF51556">
    <property type="entry name" value="Metallo-dependent hydrolases"/>
    <property type="match status" value="1"/>
</dbReference>
<dbReference type="PANTHER" id="PTHR43135:SF3">
    <property type="entry name" value="ALPHA-D-RIBOSE 1-METHYLPHOSPHONATE 5-TRIPHOSPHATE DIPHOSPHATASE"/>
    <property type="match status" value="1"/>
</dbReference>
<gene>
    <name evidence="4" type="ORF">R3L15_06330</name>
    <name evidence="3" type="ORF">R3L16_01070</name>
</gene>
<dbReference type="GO" id="GO:0016810">
    <property type="term" value="F:hydrolase activity, acting on carbon-nitrogen (but not peptide) bonds"/>
    <property type="evidence" value="ECO:0007669"/>
    <property type="project" value="InterPro"/>
</dbReference>
<keyword evidence="1" id="KW-0732">Signal</keyword>
<reference evidence="3 5" key="1">
    <citation type="submission" date="2023-10" db="EMBL/GenBank/DDBJ databases">
        <title>Culture-based analysis of two novel bacteria associated with mangrove crab gills.</title>
        <authorList>
            <person name="Yang X."/>
            <person name="Garuglieri E."/>
            <person name="Van Goethem M.W."/>
            <person name="Fusi M."/>
            <person name="Marasco R."/>
            <person name="Daffonchio D.G."/>
        </authorList>
    </citation>
    <scope>NUCLEOTIDE SEQUENCE [LARGE SCALE GENOMIC DNA]</scope>
    <source>
        <strain evidence="4">UG2-1</strain>
        <strain evidence="3">UG2-2</strain>
        <strain evidence="5">UG2_2</strain>
    </source>
</reference>
<dbReference type="InterPro" id="IPR051781">
    <property type="entry name" value="Metallo-dep_Hydrolase"/>
</dbReference>
<dbReference type="InterPro" id="IPR006680">
    <property type="entry name" value="Amidohydro-rel"/>
</dbReference>
<evidence type="ECO:0000313" key="4">
    <source>
        <dbReference type="EMBL" id="WXA14495.1"/>
    </source>
</evidence>
<feature type="domain" description="Amidohydrolase-related" evidence="2">
    <location>
        <begin position="85"/>
        <end position="440"/>
    </location>
</feature>
<evidence type="ECO:0000313" key="3">
    <source>
        <dbReference type="EMBL" id="WXA03081.1"/>
    </source>
</evidence>
<dbReference type="Gene3D" id="2.30.40.10">
    <property type="entry name" value="Urease, subunit C, domain 1"/>
    <property type="match status" value="1"/>
</dbReference>
<evidence type="ECO:0000256" key="1">
    <source>
        <dbReference type="SAM" id="SignalP"/>
    </source>
</evidence>
<dbReference type="Gene3D" id="1.20.58.520">
    <property type="entry name" value="Amidohydrolase"/>
    <property type="match status" value="1"/>
</dbReference>
<evidence type="ECO:0000313" key="5">
    <source>
        <dbReference type="Proteomes" id="UP001368318"/>
    </source>
</evidence>
<dbReference type="EMBL" id="CP136924">
    <property type="protein sequence ID" value="WXA03081.1"/>
    <property type="molecule type" value="Genomic_DNA"/>
</dbReference>
<dbReference type="InterPro" id="IPR032466">
    <property type="entry name" value="Metal_Hydrolase"/>
</dbReference>
<sequence>MKYLKLLSLFIVISFNVNAQDKLNLYSDKQANDTYAITHVNVIPMTKDNTVIKNATVVIQHTKIQSINGAIPKHAKIIDGTGKWLIPGLIDMHVHNLASSSPFVMYPTKGPLVNYNTQDLMTLYVANGVTTVFELSAKPEHIGQRNEITRGDVIGPRIALAALIDGKGMSMTATNPSDGRQAVRIAKAEQYEFIKVYSQLNEETFKAIIDEAKQQNMKVVGHIPTVFKGKPGKDFFIPHFGLIAHAEELSKQTNDYSYEKAKEFARLAKENGTRLIPNLSNMESIIKQAKSLQSIQDLQSFKYVHPLMQSKWLTANRYNGASEELIEYFQHQADFHKLIVKAFKENNVPMVAGTDAGTSGIVWGFSLHDELKLLVEAGLTNEEALASGTRLGAKWLEIDDKVGTIEMGKFADLILLEDNPLLNISNTRKISGVFVNGKWLDETKIDSMLLGVENWNNANKENYDWNALINSLNDY</sequence>
<evidence type="ECO:0000259" key="2">
    <source>
        <dbReference type="Pfam" id="PF01979"/>
    </source>
</evidence>
<protein>
    <submittedName>
        <fullName evidence="3">Amidohydrolase family protein</fullName>
    </submittedName>
</protein>
<accession>A0AAU6P050</accession>
<proteinExistence type="predicted"/>
<feature type="chain" id="PRO_5044712828" evidence="1">
    <location>
        <begin position="20"/>
        <end position="475"/>
    </location>
</feature>
<dbReference type="EMBL" id="CP136925">
    <property type="protein sequence ID" value="WXA14495.1"/>
    <property type="molecule type" value="Genomic_DNA"/>
</dbReference>
<organism evidence="3 5">
    <name type="scientific">Mangrovimonas cancribranchiae</name>
    <dbReference type="NCBI Taxonomy" id="3080055"/>
    <lineage>
        <taxon>Bacteria</taxon>
        <taxon>Pseudomonadati</taxon>
        <taxon>Bacteroidota</taxon>
        <taxon>Flavobacteriia</taxon>
        <taxon>Flavobacteriales</taxon>
        <taxon>Flavobacteriaceae</taxon>
        <taxon>Mangrovimonas</taxon>
    </lineage>
</organism>